<feature type="transmembrane region" description="Helical" evidence="8">
    <location>
        <begin position="226"/>
        <end position="247"/>
    </location>
</feature>
<dbReference type="PANTHER" id="PTHR20855">
    <property type="entry name" value="ADIPOR/PROGESTIN RECEPTOR-RELATED"/>
    <property type="match status" value="1"/>
</dbReference>
<evidence type="ECO:0000256" key="8">
    <source>
        <dbReference type="SAM" id="Phobius"/>
    </source>
</evidence>
<keyword evidence="5 8" id="KW-0472">Membrane</keyword>
<evidence type="ECO:0000256" key="4">
    <source>
        <dbReference type="ARBA" id="ARBA00022989"/>
    </source>
</evidence>
<evidence type="ECO:0000256" key="3">
    <source>
        <dbReference type="ARBA" id="ARBA00022692"/>
    </source>
</evidence>
<feature type="binding site" evidence="6">
    <location>
        <position position="151"/>
    </location>
    <ligand>
        <name>Zn(2+)</name>
        <dbReference type="ChEBI" id="CHEBI:29105"/>
    </ligand>
</feature>
<keyword evidence="3 8" id="KW-0812">Transmembrane</keyword>
<keyword evidence="6" id="KW-0479">Metal-binding</keyword>
<dbReference type="GO" id="GO:0006882">
    <property type="term" value="P:intracellular zinc ion homeostasis"/>
    <property type="evidence" value="ECO:0007669"/>
    <property type="project" value="TreeGrafter"/>
</dbReference>
<feature type="transmembrane region" description="Helical" evidence="8">
    <location>
        <begin position="297"/>
        <end position="318"/>
    </location>
</feature>
<dbReference type="InterPro" id="IPR004254">
    <property type="entry name" value="AdipoR/HlyIII-related"/>
</dbReference>
<dbReference type="Pfam" id="PF03006">
    <property type="entry name" value="HlyIII"/>
    <property type="match status" value="1"/>
</dbReference>
<dbReference type="GO" id="GO:0046872">
    <property type="term" value="F:metal ion binding"/>
    <property type="evidence" value="ECO:0007669"/>
    <property type="project" value="UniProtKB-KW"/>
</dbReference>
<reference evidence="10" key="1">
    <citation type="submission" date="2020-06" db="EMBL/GenBank/DDBJ databases">
        <title>A chromosome-scale genome assembly of Talaromyces rugulosus W13939.</title>
        <authorList>
            <person name="Wang B."/>
            <person name="Guo L."/>
            <person name="Ye K."/>
            <person name="Wang L."/>
        </authorList>
    </citation>
    <scope>NUCLEOTIDE SEQUENCE [LARGE SCALE GENOMIC DNA]</scope>
    <source>
        <strain evidence="10">W13939</strain>
    </source>
</reference>
<feature type="transmembrane region" description="Helical" evidence="8">
    <location>
        <begin position="130"/>
        <end position="149"/>
    </location>
</feature>
<feature type="transmembrane region" description="Helical" evidence="8">
    <location>
        <begin position="97"/>
        <end position="118"/>
    </location>
</feature>
<dbReference type="Proteomes" id="UP000509510">
    <property type="component" value="Chromosome IV"/>
</dbReference>
<dbReference type="EMBL" id="CP055901">
    <property type="protein sequence ID" value="QKX60010.1"/>
    <property type="molecule type" value="Genomic_DNA"/>
</dbReference>
<dbReference type="GeneID" id="55994645"/>
<accession>A0A7H8R0V3</accession>
<dbReference type="AlphaFoldDB" id="A0A7H8R0V3"/>
<evidence type="ECO:0000256" key="2">
    <source>
        <dbReference type="ARBA" id="ARBA00007018"/>
    </source>
</evidence>
<dbReference type="GO" id="GO:0038023">
    <property type="term" value="F:signaling receptor activity"/>
    <property type="evidence" value="ECO:0007669"/>
    <property type="project" value="TreeGrafter"/>
</dbReference>
<gene>
    <name evidence="9" type="ORF">TRUGW13939_07152</name>
</gene>
<feature type="transmembrane region" description="Helical" evidence="8">
    <location>
        <begin position="169"/>
        <end position="189"/>
    </location>
</feature>
<comment type="subcellular location">
    <subcellularLocation>
        <location evidence="1">Membrane</location>
        <topology evidence="1">Multi-pass membrane protein</topology>
    </subcellularLocation>
</comment>
<feature type="transmembrane region" description="Helical" evidence="8">
    <location>
        <begin position="259"/>
        <end position="277"/>
    </location>
</feature>
<feature type="compositionally biased region" description="Basic and acidic residues" evidence="7">
    <location>
        <begin position="33"/>
        <end position="46"/>
    </location>
</feature>
<feature type="transmembrane region" description="Helical" evidence="8">
    <location>
        <begin position="196"/>
        <end position="214"/>
    </location>
</feature>
<proteinExistence type="inferred from homology"/>
<sequence>MLLDILDTFDVSKFRIRKQDPNEYSPVVVRPRSSTETKKHSRKTRDSIPQRVLLTLGEVPKWYDINPFILTGYRHQTNSLLGCLASWTYVHNESGNIYSHLIPAVAAIFGHRLLYNYLRAEYANLRDKDWTIISLQLWAALACMSTSTMYHTMICHSPKVKHNCLMYDYVGIIAVMLGNFISGIYFGFYCEPRLRLTYWILVTTMSLATGVVMLNRRFHGPKWRRFRMNCFLLTGFFASAPMVHGTIRWGREFVRKTGVRYYLLEVLLILVGCFFYERRLPERLFPGRFDIWWHSHTIWHLFVVGAVAMHLVGTLTAFDYDYHHRSVCYA</sequence>
<dbReference type="OrthoDB" id="529367at2759"/>
<evidence type="ECO:0000256" key="7">
    <source>
        <dbReference type="SAM" id="MobiDB-lite"/>
    </source>
</evidence>
<keyword evidence="4 8" id="KW-1133">Transmembrane helix</keyword>
<feature type="binding site" evidence="6">
    <location>
        <position position="296"/>
    </location>
    <ligand>
        <name>Zn(2+)</name>
        <dbReference type="ChEBI" id="CHEBI:29105"/>
    </ligand>
</feature>
<comment type="similarity">
    <text evidence="2">Belongs to the ADIPOR family.</text>
</comment>
<organism evidence="9 10">
    <name type="scientific">Talaromyces rugulosus</name>
    <name type="common">Penicillium rugulosum</name>
    <dbReference type="NCBI Taxonomy" id="121627"/>
    <lineage>
        <taxon>Eukaryota</taxon>
        <taxon>Fungi</taxon>
        <taxon>Dikarya</taxon>
        <taxon>Ascomycota</taxon>
        <taxon>Pezizomycotina</taxon>
        <taxon>Eurotiomycetes</taxon>
        <taxon>Eurotiomycetidae</taxon>
        <taxon>Eurotiales</taxon>
        <taxon>Trichocomaceae</taxon>
        <taxon>Talaromyces</taxon>
        <taxon>Talaromyces sect. Islandici</taxon>
    </lineage>
</organism>
<evidence type="ECO:0000313" key="10">
    <source>
        <dbReference type="Proteomes" id="UP000509510"/>
    </source>
</evidence>
<dbReference type="PANTHER" id="PTHR20855:SF52">
    <property type="entry name" value="ADIPONECTIN RECEPTOR PROTEIN"/>
    <property type="match status" value="1"/>
</dbReference>
<feature type="binding site" evidence="6">
    <location>
        <position position="300"/>
    </location>
    <ligand>
        <name>Zn(2+)</name>
        <dbReference type="ChEBI" id="CHEBI:29105"/>
    </ligand>
</feature>
<dbReference type="RefSeq" id="XP_035346187.1">
    <property type="nucleotide sequence ID" value="XM_035490294.1"/>
</dbReference>
<dbReference type="GO" id="GO:0016020">
    <property type="term" value="C:membrane"/>
    <property type="evidence" value="ECO:0007669"/>
    <property type="project" value="UniProtKB-SubCell"/>
</dbReference>
<keyword evidence="6" id="KW-0862">Zinc</keyword>
<dbReference type="KEGG" id="trg:TRUGW13939_07152"/>
<protein>
    <submittedName>
        <fullName evidence="9">Uncharacterized protein</fullName>
    </submittedName>
</protein>
<name>A0A7H8R0V3_TALRU</name>
<evidence type="ECO:0000256" key="6">
    <source>
        <dbReference type="PIRSR" id="PIRSR604254-1"/>
    </source>
</evidence>
<feature type="region of interest" description="Disordered" evidence="7">
    <location>
        <begin position="26"/>
        <end position="46"/>
    </location>
</feature>
<keyword evidence="10" id="KW-1185">Reference proteome</keyword>
<evidence type="ECO:0000256" key="5">
    <source>
        <dbReference type="ARBA" id="ARBA00023136"/>
    </source>
</evidence>
<evidence type="ECO:0000256" key="1">
    <source>
        <dbReference type="ARBA" id="ARBA00004141"/>
    </source>
</evidence>
<evidence type="ECO:0000313" key="9">
    <source>
        <dbReference type="EMBL" id="QKX60010.1"/>
    </source>
</evidence>